<keyword evidence="6 7" id="KW-0472">Membrane</keyword>
<proteinExistence type="inferred from homology"/>
<evidence type="ECO:0000256" key="4">
    <source>
        <dbReference type="ARBA" id="ARBA00022692"/>
    </source>
</evidence>
<evidence type="ECO:0000259" key="8">
    <source>
        <dbReference type="PROSITE" id="PS50928"/>
    </source>
</evidence>
<evidence type="ECO:0000256" key="5">
    <source>
        <dbReference type="ARBA" id="ARBA00022989"/>
    </source>
</evidence>
<evidence type="ECO:0000256" key="1">
    <source>
        <dbReference type="ARBA" id="ARBA00004651"/>
    </source>
</evidence>
<evidence type="ECO:0000256" key="3">
    <source>
        <dbReference type="ARBA" id="ARBA00022475"/>
    </source>
</evidence>
<comment type="similarity">
    <text evidence="7">Belongs to the binding-protein-dependent transport system permease family.</text>
</comment>
<evidence type="ECO:0000313" key="9">
    <source>
        <dbReference type="EMBL" id="CBL27799.1"/>
    </source>
</evidence>
<dbReference type="InterPro" id="IPR000515">
    <property type="entry name" value="MetI-like"/>
</dbReference>
<protein>
    <submittedName>
        <fullName evidence="9">Carbohydrate ABC transporter membrane protein 1, CUT1 family (TC 3.A.1.1.-)</fullName>
    </submittedName>
</protein>
<dbReference type="PROSITE" id="PS50928">
    <property type="entry name" value="ABC_TM1"/>
    <property type="match status" value="1"/>
</dbReference>
<name>A0AB94IVN1_9BACT</name>
<evidence type="ECO:0000256" key="7">
    <source>
        <dbReference type="RuleBase" id="RU363032"/>
    </source>
</evidence>
<evidence type="ECO:0000313" key="10">
    <source>
        <dbReference type="Proteomes" id="UP000008957"/>
    </source>
</evidence>
<dbReference type="GO" id="GO:0005886">
    <property type="term" value="C:plasma membrane"/>
    <property type="evidence" value="ECO:0007669"/>
    <property type="project" value="UniProtKB-SubCell"/>
</dbReference>
<dbReference type="PANTHER" id="PTHR30193:SF37">
    <property type="entry name" value="INNER MEMBRANE ABC TRANSPORTER PERMEASE PROTEIN YCJO"/>
    <property type="match status" value="1"/>
</dbReference>
<comment type="subcellular location">
    <subcellularLocation>
        <location evidence="1 7">Cell membrane</location>
        <topology evidence="1 7">Multi-pass membrane protein</topology>
    </subcellularLocation>
</comment>
<dbReference type="GO" id="GO:0055085">
    <property type="term" value="P:transmembrane transport"/>
    <property type="evidence" value="ECO:0007669"/>
    <property type="project" value="InterPro"/>
</dbReference>
<dbReference type="AlphaFoldDB" id="A0AB94IVN1"/>
<gene>
    <name evidence="9" type="ORF">SY1_02890</name>
</gene>
<keyword evidence="4 7" id="KW-0812">Transmembrane</keyword>
<dbReference type="EMBL" id="FP929056">
    <property type="protein sequence ID" value="CBL27799.1"/>
    <property type="molecule type" value="Genomic_DNA"/>
</dbReference>
<feature type="transmembrane region" description="Helical" evidence="7">
    <location>
        <begin position="103"/>
        <end position="124"/>
    </location>
</feature>
<evidence type="ECO:0000256" key="2">
    <source>
        <dbReference type="ARBA" id="ARBA00022448"/>
    </source>
</evidence>
<dbReference type="Pfam" id="PF00528">
    <property type="entry name" value="BPD_transp_1"/>
    <property type="match status" value="1"/>
</dbReference>
<dbReference type="Proteomes" id="UP000008957">
    <property type="component" value="Chromosome"/>
</dbReference>
<sequence>MKRFAAGMLWLLPLLILLGLFTVWPALRTVDMSFYTRYNYFRDLVFERGLDNYAYLWNDPEFWRSLDNTFFYTAWTLPLSVGIGLALALALNAIGPFKRLFQTIYFLPFVTSTVAIALVWNWIFHLDHGLLNAMLQGVGLDPIPWLRDPRWARVSLVILGVWKSAGYNVLIFLTGLQTIDAQYNRSAAVDGAGFWRRTFFITLPLLSPTLFFVCVISAINCFKVFDLPFILFRSTPGPSNCGMTLVYYIYEKFYNQHHYGIASAAVLLLFGFITLFNLIQFRLARRVIHYGRGK</sequence>
<dbReference type="KEGG" id="sbr:SY1_02890"/>
<evidence type="ECO:0000256" key="6">
    <source>
        <dbReference type="ARBA" id="ARBA00023136"/>
    </source>
</evidence>
<dbReference type="SUPFAM" id="SSF161098">
    <property type="entry name" value="MetI-like"/>
    <property type="match status" value="1"/>
</dbReference>
<reference evidence="9 10" key="2">
    <citation type="submission" date="2010-03" db="EMBL/GenBank/DDBJ databases">
        <authorList>
            <person name="Pajon A."/>
        </authorList>
    </citation>
    <scope>NUCLEOTIDE SEQUENCE [LARGE SCALE GENOMIC DNA]</scope>
    <source>
        <strain evidence="9 10">SGP1</strain>
    </source>
</reference>
<feature type="transmembrane region" description="Helical" evidence="7">
    <location>
        <begin position="197"/>
        <end position="219"/>
    </location>
</feature>
<dbReference type="Gene3D" id="1.10.3720.10">
    <property type="entry name" value="MetI-like"/>
    <property type="match status" value="1"/>
</dbReference>
<keyword evidence="3" id="KW-1003">Cell membrane</keyword>
<dbReference type="PANTHER" id="PTHR30193">
    <property type="entry name" value="ABC TRANSPORTER PERMEASE PROTEIN"/>
    <property type="match status" value="1"/>
</dbReference>
<dbReference type="InterPro" id="IPR035906">
    <property type="entry name" value="MetI-like_sf"/>
</dbReference>
<dbReference type="RefSeq" id="WP_015555946.1">
    <property type="nucleotide sequence ID" value="NC_021038.1"/>
</dbReference>
<feature type="domain" description="ABC transmembrane type-1" evidence="8">
    <location>
        <begin position="66"/>
        <end position="280"/>
    </location>
</feature>
<organism evidence="9 10">
    <name type="scientific">Fretibacterium fastidiosum</name>
    <dbReference type="NCBI Taxonomy" id="651822"/>
    <lineage>
        <taxon>Bacteria</taxon>
        <taxon>Thermotogati</taxon>
        <taxon>Synergistota</taxon>
        <taxon>Synergistia</taxon>
        <taxon>Synergistales</taxon>
        <taxon>Aminobacteriaceae</taxon>
        <taxon>Fretibacterium</taxon>
    </lineage>
</organism>
<feature type="transmembrane region" description="Helical" evidence="7">
    <location>
        <begin position="70"/>
        <end position="91"/>
    </location>
</feature>
<dbReference type="CDD" id="cd06261">
    <property type="entry name" value="TM_PBP2"/>
    <property type="match status" value="1"/>
</dbReference>
<dbReference type="InterPro" id="IPR051393">
    <property type="entry name" value="ABC_transporter_permease"/>
</dbReference>
<accession>A0AB94IVN1</accession>
<keyword evidence="5 7" id="KW-1133">Transmembrane helix</keyword>
<reference evidence="10" key="1">
    <citation type="submission" date="2010-03" db="EMBL/GenBank/DDBJ databases">
        <title>The genome sequence of Synergistetes sp. SGP1.</title>
        <authorList>
            <consortium name="metaHIT consortium -- http://www.metahit.eu/"/>
            <person name="Pajon A."/>
            <person name="Turner K."/>
            <person name="Parkhill J."/>
            <person name="Wade W."/>
            <person name="Vartoukian S."/>
        </authorList>
    </citation>
    <scope>NUCLEOTIDE SEQUENCE [LARGE SCALE GENOMIC DNA]</scope>
    <source>
        <strain evidence="10">SGP1</strain>
    </source>
</reference>
<feature type="transmembrane region" description="Helical" evidence="7">
    <location>
        <begin position="259"/>
        <end position="279"/>
    </location>
</feature>
<keyword evidence="10" id="KW-1185">Reference proteome</keyword>
<feature type="transmembrane region" description="Helical" evidence="7">
    <location>
        <begin position="154"/>
        <end position="176"/>
    </location>
</feature>
<keyword evidence="2 7" id="KW-0813">Transport</keyword>